<reference evidence="3" key="1">
    <citation type="submission" date="2022-08" db="EMBL/GenBank/DDBJ databases">
        <authorList>
            <consortium name="DOE Joint Genome Institute"/>
            <person name="Min B."/>
            <person name="Riley R."/>
            <person name="Sierra-Patev S."/>
            <person name="Naranjo-Ortiz M."/>
            <person name="Looney B."/>
            <person name="Konkel Z."/>
            <person name="Slot J.C."/>
            <person name="Sakamoto Y."/>
            <person name="Steenwyk J.L."/>
            <person name="Rokas A."/>
            <person name="Carro J."/>
            <person name="Camarero S."/>
            <person name="Ferreira P."/>
            <person name="Molpeceres G."/>
            <person name="Ruiz-Duenas F.J."/>
            <person name="Serrano A."/>
            <person name="Henrissat B."/>
            <person name="Drula E."/>
            <person name="Hughes K.W."/>
            <person name="Mata J.L."/>
            <person name="Ishikawa N.K."/>
            <person name="Vargas-Isla R."/>
            <person name="Ushijima S."/>
            <person name="Smith C.A."/>
            <person name="Ahrendt S."/>
            <person name="Andreopoulos W."/>
            <person name="He G."/>
            <person name="Labutti K."/>
            <person name="Lipzen A."/>
            <person name="Ng V."/>
            <person name="Sandor L."/>
            <person name="Barry K."/>
            <person name="Martinez A.T."/>
            <person name="Xiao Y."/>
            <person name="Gibbons J.G."/>
            <person name="Terashima K."/>
            <person name="Hibbett D.S."/>
            <person name="Grigoriev I.V."/>
        </authorList>
    </citation>
    <scope>NUCLEOTIDE SEQUENCE</scope>
    <source>
        <strain evidence="3">TFB10827</strain>
    </source>
</reference>
<feature type="region of interest" description="Disordered" evidence="1">
    <location>
        <begin position="69"/>
        <end position="227"/>
    </location>
</feature>
<sequence>MLTRSILIPFISLAIVLAVNGAPTPISPKPHENAHIANARSAVDFLEDREVSNVSNDNNLLRQNTVHSQLSNGLMERSGTPGSGLEAGNQNHPSPNTIVPPGKGKNYAENQRKKQKKKEKARLAHLAGAKNSPSNAPAESVHAHPTVALNEGEHKQEVKKEEPKPLTPEHKVETAAEKEVEKKKDEAKPLSPEHKEETPAEKKEDLNHGGATEGELPQPQTGASGADLATAATAAVGSLAQLTPMVMQGLAAGGSAGASSAVTNDVMGGGASSAKSGATGDSAPPSDSANPSTSSSDSSGDGSSSSATSSPDKKDTGDGKGDDASTNKDDADKEKDEEKDEKKDGEKGSDEDGKLDSNKNSDADSGNGSGGENVHGTKSATSTDGVGMRKRGTERYLRQIMSLD</sequence>
<feature type="compositionally biased region" description="Basic and acidic residues" evidence="1">
    <location>
        <begin position="151"/>
        <end position="207"/>
    </location>
</feature>
<feature type="compositionally biased region" description="Polar residues" evidence="1">
    <location>
        <begin position="88"/>
        <end position="97"/>
    </location>
</feature>
<keyword evidence="2" id="KW-0732">Signal</keyword>
<feature type="compositionally biased region" description="Basic and acidic residues" evidence="1">
    <location>
        <begin position="311"/>
        <end position="362"/>
    </location>
</feature>
<proteinExistence type="predicted"/>
<feature type="region of interest" description="Disordered" evidence="1">
    <location>
        <begin position="252"/>
        <end position="404"/>
    </location>
</feature>
<keyword evidence="4" id="KW-1185">Reference proteome</keyword>
<dbReference type="EMBL" id="MU790624">
    <property type="protein sequence ID" value="KAJ3996150.1"/>
    <property type="molecule type" value="Genomic_DNA"/>
</dbReference>
<evidence type="ECO:0000256" key="2">
    <source>
        <dbReference type="SAM" id="SignalP"/>
    </source>
</evidence>
<evidence type="ECO:0000256" key="1">
    <source>
        <dbReference type="SAM" id="MobiDB-lite"/>
    </source>
</evidence>
<evidence type="ECO:0000313" key="3">
    <source>
        <dbReference type="EMBL" id="KAJ3996150.1"/>
    </source>
</evidence>
<accession>A0ABQ8QCB8</accession>
<feature type="compositionally biased region" description="Low complexity" evidence="1">
    <location>
        <begin position="272"/>
        <end position="310"/>
    </location>
</feature>
<protein>
    <submittedName>
        <fullName evidence="3">Uncharacterized protein</fullName>
    </submittedName>
</protein>
<comment type="caution">
    <text evidence="3">The sequence shown here is derived from an EMBL/GenBank/DDBJ whole genome shotgun (WGS) entry which is preliminary data.</text>
</comment>
<feature type="signal peptide" evidence="2">
    <location>
        <begin position="1"/>
        <end position="21"/>
    </location>
</feature>
<gene>
    <name evidence="3" type="ORF">F5050DRAFT_1712324</name>
</gene>
<evidence type="ECO:0000313" key="4">
    <source>
        <dbReference type="Proteomes" id="UP001163828"/>
    </source>
</evidence>
<organism evidence="3 4">
    <name type="scientific">Lentinula boryana</name>
    <dbReference type="NCBI Taxonomy" id="40481"/>
    <lineage>
        <taxon>Eukaryota</taxon>
        <taxon>Fungi</taxon>
        <taxon>Dikarya</taxon>
        <taxon>Basidiomycota</taxon>
        <taxon>Agaricomycotina</taxon>
        <taxon>Agaricomycetes</taxon>
        <taxon>Agaricomycetidae</taxon>
        <taxon>Agaricales</taxon>
        <taxon>Marasmiineae</taxon>
        <taxon>Omphalotaceae</taxon>
        <taxon>Lentinula</taxon>
    </lineage>
</organism>
<name>A0ABQ8QCB8_9AGAR</name>
<feature type="chain" id="PRO_5045757471" evidence="2">
    <location>
        <begin position="22"/>
        <end position="404"/>
    </location>
</feature>
<dbReference type="Proteomes" id="UP001163828">
    <property type="component" value="Unassembled WGS sequence"/>
</dbReference>